<keyword evidence="6" id="KW-1185">Reference proteome</keyword>
<keyword evidence="3" id="KW-0143">Chaperone</keyword>
<dbReference type="PANTHER" id="PTHR21162:SF0">
    <property type="entry name" value="P53 AND DNA DAMAGE-REGULATED PROTEIN 1"/>
    <property type="match status" value="1"/>
</dbReference>
<dbReference type="PANTHER" id="PTHR21162">
    <property type="entry name" value="P53 AND DNA DAMAGE-REGULATED PROTEIN"/>
    <property type="match status" value="1"/>
</dbReference>
<dbReference type="RefSeq" id="XP_004361819.1">
    <property type="nucleotide sequence ID" value="XM_004361762.1"/>
</dbReference>
<dbReference type="KEGG" id="dfa:DFA_06106"/>
<comment type="subcellular location">
    <subcellularLocation>
        <location evidence="1">Cytoplasm</location>
    </subcellularLocation>
</comment>
<evidence type="ECO:0000313" key="6">
    <source>
        <dbReference type="Proteomes" id="UP000007797"/>
    </source>
</evidence>
<reference evidence="6" key="1">
    <citation type="journal article" date="2011" name="Genome Res.">
        <title>Phylogeny-wide analysis of social amoeba genomes highlights ancient origins for complex intercellular communication.</title>
        <authorList>
            <person name="Heidel A.J."/>
            <person name="Lawal H.M."/>
            <person name="Felder M."/>
            <person name="Schilde C."/>
            <person name="Helps N.R."/>
            <person name="Tunggal B."/>
            <person name="Rivero F."/>
            <person name="John U."/>
            <person name="Schleicher M."/>
            <person name="Eichinger L."/>
            <person name="Platzer M."/>
            <person name="Noegel A.A."/>
            <person name="Schaap P."/>
            <person name="Gloeckner G."/>
        </authorList>
    </citation>
    <scope>NUCLEOTIDE SEQUENCE [LARGE SCALE GENOMIC DNA]</scope>
    <source>
        <strain evidence="6">SH3</strain>
    </source>
</reference>
<evidence type="ECO:0000256" key="1">
    <source>
        <dbReference type="ARBA" id="ARBA00004496"/>
    </source>
</evidence>
<feature type="coiled-coil region" evidence="4">
    <location>
        <begin position="11"/>
        <end position="48"/>
    </location>
</feature>
<gene>
    <name evidence="5" type="ORF">DFA_06106</name>
</gene>
<evidence type="ECO:0000313" key="5">
    <source>
        <dbReference type="EMBL" id="EGG23968.1"/>
    </source>
</evidence>
<proteinExistence type="predicted"/>
<dbReference type="EMBL" id="GL883007">
    <property type="protein sequence ID" value="EGG23968.1"/>
    <property type="molecule type" value="Genomic_DNA"/>
</dbReference>
<evidence type="ECO:0000256" key="3">
    <source>
        <dbReference type="ARBA" id="ARBA00023186"/>
    </source>
</evidence>
<evidence type="ECO:0000256" key="2">
    <source>
        <dbReference type="ARBA" id="ARBA00022490"/>
    </source>
</evidence>
<keyword evidence="2" id="KW-0963">Cytoplasm</keyword>
<dbReference type="AlphaFoldDB" id="F4PK44"/>
<dbReference type="OrthoDB" id="20282at2759"/>
<protein>
    <recommendedName>
        <fullName evidence="7">Prefoldin beta-like domain containing protein</fullName>
    </recommendedName>
</protein>
<name>F4PK44_CACFS</name>
<sequence length="123" mass="14994">MSKFEEIFAITEELAEEIEYHNEKITDLNQRNKLNKEAITRLEKIEKDGSNKKKQSFIYTGDIFIQMKDNICKNTLVQENEHINEEIKHHQVHLKERQEQYRTYQSKMQKERNTYFEAQQKQQ</sequence>
<evidence type="ECO:0008006" key="7">
    <source>
        <dbReference type="Google" id="ProtNLM"/>
    </source>
</evidence>
<keyword evidence="4" id="KW-0175">Coiled coil</keyword>
<dbReference type="InterPro" id="IPR030482">
    <property type="entry name" value="PDRG1"/>
</dbReference>
<evidence type="ECO:0000256" key="4">
    <source>
        <dbReference type="SAM" id="Coils"/>
    </source>
</evidence>
<dbReference type="GeneID" id="14876164"/>
<organism evidence="5 6">
    <name type="scientific">Cavenderia fasciculata</name>
    <name type="common">Slime mold</name>
    <name type="synonym">Dictyostelium fasciculatum</name>
    <dbReference type="NCBI Taxonomy" id="261658"/>
    <lineage>
        <taxon>Eukaryota</taxon>
        <taxon>Amoebozoa</taxon>
        <taxon>Evosea</taxon>
        <taxon>Eumycetozoa</taxon>
        <taxon>Dictyostelia</taxon>
        <taxon>Acytosteliales</taxon>
        <taxon>Cavenderiaceae</taxon>
        <taxon>Cavenderia</taxon>
    </lineage>
</organism>
<dbReference type="OMA" id="KLWIYTG"/>
<accession>F4PK44</accession>
<dbReference type="GO" id="GO:0005737">
    <property type="term" value="C:cytoplasm"/>
    <property type="evidence" value="ECO:0007669"/>
    <property type="project" value="UniProtKB-SubCell"/>
</dbReference>
<dbReference type="Proteomes" id="UP000007797">
    <property type="component" value="Unassembled WGS sequence"/>
</dbReference>